<dbReference type="RefSeq" id="WP_120030530.1">
    <property type="nucleotide sequence ID" value="NZ_QVMU01000005.1"/>
</dbReference>
<gene>
    <name evidence="1" type="ORF">DZ860_08230</name>
</gene>
<dbReference type="OrthoDB" id="3251881at2"/>
<reference evidence="1 2" key="1">
    <citation type="submission" date="2018-08" db="EMBL/GenBank/DDBJ databases">
        <title>Vibrio isolated from the Eastern China Marginal Seas.</title>
        <authorList>
            <person name="Li Y."/>
        </authorList>
    </citation>
    <scope>NUCLEOTIDE SEQUENCE [LARGE SCALE GENOMIC DNA]</scope>
    <source>
        <strain evidence="1 2">BEI233</strain>
    </source>
</reference>
<keyword evidence="2" id="KW-1185">Reference proteome</keyword>
<dbReference type="Proteomes" id="UP000273252">
    <property type="component" value="Unassembled WGS sequence"/>
</dbReference>
<dbReference type="AlphaFoldDB" id="A0A3A6QU20"/>
<accession>A0A3A6QU20</accession>
<name>A0A3A6QU20_9VIBR</name>
<proteinExistence type="predicted"/>
<comment type="caution">
    <text evidence="1">The sequence shown here is derived from an EMBL/GenBank/DDBJ whole genome shotgun (WGS) entry which is preliminary data.</text>
</comment>
<organism evidence="1 2">
    <name type="scientific">Vibrio sinensis</name>
    <dbReference type="NCBI Taxonomy" id="2302434"/>
    <lineage>
        <taxon>Bacteria</taxon>
        <taxon>Pseudomonadati</taxon>
        <taxon>Pseudomonadota</taxon>
        <taxon>Gammaproteobacteria</taxon>
        <taxon>Vibrionales</taxon>
        <taxon>Vibrionaceae</taxon>
        <taxon>Vibrio</taxon>
    </lineage>
</organism>
<evidence type="ECO:0000313" key="2">
    <source>
        <dbReference type="Proteomes" id="UP000273252"/>
    </source>
</evidence>
<dbReference type="EMBL" id="QVMU01000005">
    <property type="protein sequence ID" value="RJX72467.1"/>
    <property type="molecule type" value="Genomic_DNA"/>
</dbReference>
<evidence type="ECO:0000313" key="1">
    <source>
        <dbReference type="EMBL" id="RJX72467.1"/>
    </source>
</evidence>
<protein>
    <submittedName>
        <fullName evidence="1">Lipopolysaccharide biosynthesis protein</fullName>
    </submittedName>
</protein>
<sequence>MKKLVFVGYKQSYEKMEIDALSGCYEKNHIVLPKWKIKCISAVCFFRKELYHSIYGYFIRKEIRRIKNVDVIFSTDTLRDIKAVKKFNIPKVITFRNVFDGSFLPETEQFINYTFDKGDSIKYKFREFNVPIPSLNLISKYNESNDYDFSFVGVDKGRKGVINNLSKVLESYQCNFIVFDKSPKFSYEEYLSELLNSKCVLEIAIDGQSSNTMRYIEALYAGKKIITNNPYLIEHFLYRENNVLLFRTLEELKVMIDDFMAKPFDESVFEQINEYKVNTVYEHILEDVKNMQS</sequence>